<accession>A0A164FH29</accession>
<comment type="caution">
    <text evidence="2">The sequence shown here is derived from an EMBL/GenBank/DDBJ whole genome shotgun (WGS) entry which is preliminary data.</text>
</comment>
<name>A0A164FH29_9CRUS</name>
<feature type="non-terminal residue" evidence="2">
    <location>
        <position position="158"/>
    </location>
</feature>
<feature type="non-terminal residue" evidence="2">
    <location>
        <position position="1"/>
    </location>
</feature>
<evidence type="ECO:0000313" key="3">
    <source>
        <dbReference type="Proteomes" id="UP000076858"/>
    </source>
</evidence>
<dbReference type="Proteomes" id="UP000076858">
    <property type="component" value="Unassembled WGS sequence"/>
</dbReference>
<gene>
    <name evidence="2" type="ORF">APZ42_007142</name>
</gene>
<dbReference type="OrthoDB" id="8019190at2759"/>
<evidence type="ECO:0000256" key="1">
    <source>
        <dbReference type="SAM" id="MobiDB-lite"/>
    </source>
</evidence>
<proteinExistence type="predicted"/>
<keyword evidence="3" id="KW-1185">Reference proteome</keyword>
<dbReference type="AlphaFoldDB" id="A0A164FH29"/>
<feature type="compositionally biased region" description="Acidic residues" evidence="1">
    <location>
        <begin position="136"/>
        <end position="145"/>
    </location>
</feature>
<sequence length="158" mass="17549">PSTQSNSKKKKKKNRKQMTWNDLAMMSSPRGAEVGAVCRSHTFDPDYFPIVKGRQQVKTAWFACVECQKLTSPPFQELAAPLPLNRLRQAQAFHITGVDFAGHLFYKPAPSRRKAKALTSVQHSTSTDDPNKEPAEELLAEEDAPNEAPLAGEETPTE</sequence>
<feature type="region of interest" description="Disordered" evidence="1">
    <location>
        <begin position="115"/>
        <end position="158"/>
    </location>
</feature>
<organism evidence="2 3">
    <name type="scientific">Daphnia magna</name>
    <dbReference type="NCBI Taxonomy" id="35525"/>
    <lineage>
        <taxon>Eukaryota</taxon>
        <taxon>Metazoa</taxon>
        <taxon>Ecdysozoa</taxon>
        <taxon>Arthropoda</taxon>
        <taxon>Crustacea</taxon>
        <taxon>Branchiopoda</taxon>
        <taxon>Diplostraca</taxon>
        <taxon>Cladocera</taxon>
        <taxon>Anomopoda</taxon>
        <taxon>Daphniidae</taxon>
        <taxon>Daphnia</taxon>
    </lineage>
</organism>
<dbReference type="EMBL" id="LRGB01020114">
    <property type="protein sequence ID" value="KZR97788.1"/>
    <property type="molecule type" value="Genomic_DNA"/>
</dbReference>
<reference evidence="2 3" key="1">
    <citation type="submission" date="2016-03" db="EMBL/GenBank/DDBJ databases">
        <title>EvidentialGene: Evidence-directed Construction of Genes on Genomes.</title>
        <authorList>
            <person name="Gilbert D.G."/>
            <person name="Choi J.-H."/>
            <person name="Mockaitis K."/>
            <person name="Colbourne J."/>
            <person name="Pfrender M."/>
        </authorList>
    </citation>
    <scope>NUCLEOTIDE SEQUENCE [LARGE SCALE GENOMIC DNA]</scope>
    <source>
        <strain evidence="2 3">Xinb3</strain>
        <tissue evidence="2">Complete organism</tissue>
    </source>
</reference>
<evidence type="ECO:0000313" key="2">
    <source>
        <dbReference type="EMBL" id="KZR97788.1"/>
    </source>
</evidence>
<feature type="compositionally biased region" description="Polar residues" evidence="1">
    <location>
        <begin position="119"/>
        <end position="128"/>
    </location>
</feature>
<protein>
    <submittedName>
        <fullName evidence="2">Uncharacterized protein</fullName>
    </submittedName>
</protein>